<evidence type="ECO:0000256" key="4">
    <source>
        <dbReference type="ARBA" id="ARBA00022840"/>
    </source>
</evidence>
<dbReference type="EC" id="2.7.12.2" evidence="6"/>
<evidence type="ECO:0000256" key="7">
    <source>
        <dbReference type="SAM" id="Coils"/>
    </source>
</evidence>
<keyword evidence="4" id="KW-0067">ATP-binding</keyword>
<evidence type="ECO:0000256" key="8">
    <source>
        <dbReference type="SAM" id="Phobius"/>
    </source>
</evidence>
<dbReference type="Pfam" id="PF00069">
    <property type="entry name" value="Pkinase"/>
    <property type="match status" value="1"/>
</dbReference>
<dbReference type="SUPFAM" id="SSF56112">
    <property type="entry name" value="Protein kinase-like (PK-like)"/>
    <property type="match status" value="1"/>
</dbReference>
<proteinExistence type="inferred from homology"/>
<organism evidence="10 11">
    <name type="scientific">Acrobeloides nanus</name>
    <dbReference type="NCBI Taxonomy" id="290746"/>
    <lineage>
        <taxon>Eukaryota</taxon>
        <taxon>Metazoa</taxon>
        <taxon>Ecdysozoa</taxon>
        <taxon>Nematoda</taxon>
        <taxon>Chromadorea</taxon>
        <taxon>Rhabditida</taxon>
        <taxon>Tylenchina</taxon>
        <taxon>Cephalobomorpha</taxon>
        <taxon>Cephaloboidea</taxon>
        <taxon>Cephalobidae</taxon>
        <taxon>Acrobeloides</taxon>
    </lineage>
</organism>
<keyword evidence="7" id="KW-0175">Coiled coil</keyword>
<dbReference type="Gene3D" id="3.30.200.20">
    <property type="entry name" value="Phosphorylase Kinase, domain 1"/>
    <property type="match status" value="1"/>
</dbReference>
<evidence type="ECO:0000256" key="2">
    <source>
        <dbReference type="ARBA" id="ARBA00022741"/>
    </source>
</evidence>
<keyword evidence="8" id="KW-0472">Membrane</keyword>
<keyword evidence="10" id="KW-1185">Reference proteome</keyword>
<keyword evidence="2" id="KW-0547">Nucleotide-binding</keyword>
<reference evidence="11" key="1">
    <citation type="submission" date="2022-11" db="UniProtKB">
        <authorList>
            <consortium name="WormBaseParasite"/>
        </authorList>
    </citation>
    <scope>IDENTIFICATION</scope>
</reference>
<evidence type="ECO:0000256" key="6">
    <source>
        <dbReference type="ARBA" id="ARBA00038999"/>
    </source>
</evidence>
<evidence type="ECO:0000256" key="1">
    <source>
        <dbReference type="ARBA" id="ARBA00022679"/>
    </source>
</evidence>
<dbReference type="GO" id="GO:0004708">
    <property type="term" value="F:MAP kinase kinase activity"/>
    <property type="evidence" value="ECO:0007669"/>
    <property type="project" value="UniProtKB-EC"/>
</dbReference>
<evidence type="ECO:0000259" key="9">
    <source>
        <dbReference type="PROSITE" id="PS50011"/>
    </source>
</evidence>
<keyword evidence="3" id="KW-0418">Kinase</keyword>
<feature type="coiled-coil region" evidence="7">
    <location>
        <begin position="313"/>
        <end position="350"/>
    </location>
</feature>
<keyword evidence="8" id="KW-0812">Transmembrane</keyword>
<dbReference type="PROSITE" id="PS50011">
    <property type="entry name" value="PROTEIN_KINASE_DOM"/>
    <property type="match status" value="1"/>
</dbReference>
<sequence>MAPPRLVSFASFLYTLKKYEDSHCPEYYSYLRQLQFLRKIPDFNKLFFPNHSNIYQFHLEDFELQDQISSRVEYFIHKPSKTPVVIKYIKIPFSEYLPSLLAYKLKQIEIEIRRVRRLKSPYLVQIYGWTIYGDYILVCMEKMSNSLKDVYNKVHFKNGQIPEEPLRKIAFFVIQALILLESQRPKILNRDIKPGNILLKYDGNNMFKLKEVKICDFGTLRELEKSGIVLRIEDMAYKPPEMFLYPKRVYDQRKDVWSLGITMLESVRECQNLFVPSFLAEAKTFGGENNQENYIKEYEKMAKMQNDQLMAILKLLNLTMENQEIQNLKLKRQEEQLLEMKRLLANYEYKLKHQLVPMGYGVTTQRQPEIKIMLDYVQNLKYRFRKLDDHIERVNWLRYKAYPYKNPLGPRSTTQPSDPEISPFVRRCVRFLVYIISWIIYVLMKVAMIIGGIVLVLLPIAICFIYVKYQTRPRIYRTRHINWTYLFEILPKTLANVKTNRL</sequence>
<comment type="similarity">
    <text evidence="5">Belongs to the protein kinase superfamily. STE Ser/Thr protein kinase family. MAP kinase kinase subfamily.</text>
</comment>
<dbReference type="Gene3D" id="1.10.510.10">
    <property type="entry name" value="Transferase(Phosphotransferase) domain 1"/>
    <property type="match status" value="1"/>
</dbReference>
<dbReference type="WBParaSite" id="ACRNAN_Path_1607.g6256.t1">
    <property type="protein sequence ID" value="ACRNAN_Path_1607.g6256.t1"/>
    <property type="gene ID" value="ACRNAN_Path_1607.g6256"/>
</dbReference>
<protein>
    <recommendedName>
        <fullName evidence="6">mitogen-activated protein kinase kinase</fullName>
        <ecNumber evidence="6">2.7.12.2</ecNumber>
    </recommendedName>
</protein>
<feature type="domain" description="Protein kinase" evidence="9">
    <location>
        <begin position="62"/>
        <end position="356"/>
    </location>
</feature>
<dbReference type="AlphaFoldDB" id="A0A914C2Q8"/>
<dbReference type="Proteomes" id="UP000887540">
    <property type="component" value="Unplaced"/>
</dbReference>
<accession>A0A914C2Q8</accession>
<dbReference type="GO" id="GO:0005524">
    <property type="term" value="F:ATP binding"/>
    <property type="evidence" value="ECO:0007669"/>
    <property type="project" value="UniProtKB-KW"/>
</dbReference>
<feature type="transmembrane region" description="Helical" evidence="8">
    <location>
        <begin position="438"/>
        <end position="467"/>
    </location>
</feature>
<name>A0A914C2Q8_9BILA</name>
<evidence type="ECO:0000256" key="5">
    <source>
        <dbReference type="ARBA" id="ARBA00038035"/>
    </source>
</evidence>
<keyword evidence="8" id="KW-1133">Transmembrane helix</keyword>
<dbReference type="PANTHER" id="PTHR48013">
    <property type="entry name" value="DUAL SPECIFICITY MITOGEN-ACTIVATED PROTEIN KINASE KINASE 5-RELATED"/>
    <property type="match status" value="1"/>
</dbReference>
<dbReference type="InterPro" id="IPR000719">
    <property type="entry name" value="Prot_kinase_dom"/>
</dbReference>
<evidence type="ECO:0000313" key="10">
    <source>
        <dbReference type="Proteomes" id="UP000887540"/>
    </source>
</evidence>
<evidence type="ECO:0000313" key="11">
    <source>
        <dbReference type="WBParaSite" id="ACRNAN_Path_1607.g6256.t1"/>
    </source>
</evidence>
<keyword evidence="1" id="KW-0808">Transferase</keyword>
<dbReference type="InterPro" id="IPR011009">
    <property type="entry name" value="Kinase-like_dom_sf"/>
</dbReference>
<evidence type="ECO:0000256" key="3">
    <source>
        <dbReference type="ARBA" id="ARBA00022777"/>
    </source>
</evidence>
<dbReference type="SMART" id="SM00220">
    <property type="entry name" value="S_TKc"/>
    <property type="match status" value="1"/>
</dbReference>
<dbReference type="PANTHER" id="PTHR48013:SF15">
    <property type="entry name" value="DUAL SPECIFICITY MITOGEN-ACTIVATED PROTEIN KINASE KINASE 4"/>
    <property type="match status" value="1"/>
</dbReference>